<dbReference type="Pfam" id="PF07690">
    <property type="entry name" value="MFS_1"/>
    <property type="match status" value="1"/>
</dbReference>
<dbReference type="RefSeq" id="WP_015798486.1">
    <property type="nucleotide sequence ID" value="NC_013124.1"/>
</dbReference>
<evidence type="ECO:0000313" key="8">
    <source>
        <dbReference type="EMBL" id="ACU54000.1"/>
    </source>
</evidence>
<dbReference type="EMBL" id="CP001631">
    <property type="protein sequence ID" value="ACU54000.1"/>
    <property type="molecule type" value="Genomic_DNA"/>
</dbReference>
<dbReference type="PANTHER" id="PTHR23517">
    <property type="entry name" value="RESISTANCE PROTEIN MDTM, PUTATIVE-RELATED-RELATED"/>
    <property type="match status" value="1"/>
</dbReference>
<protein>
    <submittedName>
        <fullName evidence="8">Major facilitator superfamily MFS_1</fullName>
    </submittedName>
</protein>
<evidence type="ECO:0000256" key="4">
    <source>
        <dbReference type="ARBA" id="ARBA00022692"/>
    </source>
</evidence>
<dbReference type="InterPro" id="IPR050171">
    <property type="entry name" value="MFS_Transporters"/>
</dbReference>
<gene>
    <name evidence="8" type="ordered locus">Afer_1065</name>
</gene>
<dbReference type="SUPFAM" id="SSF103473">
    <property type="entry name" value="MFS general substrate transporter"/>
    <property type="match status" value="1"/>
</dbReference>
<keyword evidence="2" id="KW-0813">Transport</keyword>
<feature type="transmembrane region" description="Helical" evidence="7">
    <location>
        <begin position="208"/>
        <end position="227"/>
    </location>
</feature>
<dbReference type="PANTHER" id="PTHR23517:SF2">
    <property type="entry name" value="MULTIDRUG RESISTANCE PROTEIN MDTH"/>
    <property type="match status" value="1"/>
</dbReference>
<feature type="transmembrane region" description="Helical" evidence="7">
    <location>
        <begin position="349"/>
        <end position="375"/>
    </location>
</feature>
<keyword evidence="5 7" id="KW-1133">Transmembrane helix</keyword>
<dbReference type="InterPro" id="IPR036259">
    <property type="entry name" value="MFS_trans_sf"/>
</dbReference>
<keyword evidence="6 7" id="KW-0472">Membrane</keyword>
<evidence type="ECO:0000256" key="6">
    <source>
        <dbReference type="ARBA" id="ARBA00023136"/>
    </source>
</evidence>
<dbReference type="InterPro" id="IPR011701">
    <property type="entry name" value="MFS"/>
</dbReference>
<reference evidence="8 9" key="1">
    <citation type="journal article" date="2009" name="Stand. Genomic Sci.">
        <title>Complete genome sequence of Acidimicrobium ferrooxidans type strain (ICP).</title>
        <authorList>
            <person name="Clum A."/>
            <person name="Nolan M."/>
            <person name="Lang E."/>
            <person name="Glavina Del Rio T."/>
            <person name="Tice H."/>
            <person name="Copeland A."/>
            <person name="Cheng J.F."/>
            <person name="Lucas S."/>
            <person name="Chen F."/>
            <person name="Bruce D."/>
            <person name="Goodwin L."/>
            <person name="Pitluck S."/>
            <person name="Ivanova N."/>
            <person name="Mavrommatis K."/>
            <person name="Mikhailova N."/>
            <person name="Pati A."/>
            <person name="Chen A."/>
            <person name="Palaniappan K."/>
            <person name="Goker M."/>
            <person name="Spring S."/>
            <person name="Land M."/>
            <person name="Hauser L."/>
            <person name="Chang Y.J."/>
            <person name="Jeffries C.C."/>
            <person name="Chain P."/>
            <person name="Bristow J."/>
            <person name="Eisen J.A."/>
            <person name="Markowitz V."/>
            <person name="Hugenholtz P."/>
            <person name="Kyrpides N.C."/>
            <person name="Klenk H.P."/>
            <person name="Lapidus A."/>
        </authorList>
    </citation>
    <scope>NUCLEOTIDE SEQUENCE [LARGE SCALE GENOMIC DNA]</scope>
    <source>
        <strain evidence="9">DSM 10331 / JCM 15462 / NBRC 103882 / ICP</strain>
    </source>
</reference>
<name>C7LZ42_ACIFD</name>
<dbReference type="Gene3D" id="1.20.1250.20">
    <property type="entry name" value="MFS general substrate transporter like domains"/>
    <property type="match status" value="1"/>
</dbReference>
<feature type="transmembrane region" description="Helical" evidence="7">
    <location>
        <begin position="305"/>
        <end position="328"/>
    </location>
</feature>
<proteinExistence type="predicted"/>
<feature type="transmembrane region" description="Helical" evidence="7">
    <location>
        <begin position="138"/>
        <end position="159"/>
    </location>
</feature>
<evidence type="ECO:0000256" key="1">
    <source>
        <dbReference type="ARBA" id="ARBA00004651"/>
    </source>
</evidence>
<dbReference type="STRING" id="525909.Afer_1065"/>
<evidence type="ECO:0000256" key="7">
    <source>
        <dbReference type="SAM" id="Phobius"/>
    </source>
</evidence>
<dbReference type="KEGG" id="afo:Afer_1065"/>
<feature type="transmembrane region" description="Helical" evidence="7">
    <location>
        <begin position="247"/>
        <end position="266"/>
    </location>
</feature>
<dbReference type="Proteomes" id="UP000000771">
    <property type="component" value="Chromosome"/>
</dbReference>
<evidence type="ECO:0000256" key="5">
    <source>
        <dbReference type="ARBA" id="ARBA00022989"/>
    </source>
</evidence>
<keyword evidence="4 7" id="KW-0812">Transmembrane</keyword>
<dbReference type="HOGENOM" id="CLU_001265_60_4_11"/>
<sequence>MSPRPVRRRHLAGVVLAGIPFNVAQGAAFPYWVLYLHSDLHFPTALAGLVIGTEGLASLGGALVGGAFQDHFGPRRTAQLGAVIEAVAAASLVVARSPLAVAGCFVLFGMSTLRYPARSSALLAALPDDLSATTFFSWDFMGANTGFGLGIVVGALLIGAGDATVMRGLFAALAVTSALLAVTYELIPNQRMAREHLEHASYRAAMRSSLFWYVGAWGLLLSLASYSSFDAGVPALIGIELHASPHLIALGFLTNPVLIVAFQQPVRRLVHRLRWRRATMATAAIFGASWFILFGALWLRTEFELAVLVVSFAATFSLAEMLMAPLRTQLIAALAPEHLRGRFYGMSHFARGVAGLVGPSVAGAMIGAGLGFWWLPLVASSGAGAAWVSRKIFRTAPAELSERT</sequence>
<keyword evidence="3" id="KW-1003">Cell membrane</keyword>
<accession>C7LZ42</accession>
<dbReference type="AlphaFoldDB" id="C7LZ42"/>
<comment type="subcellular location">
    <subcellularLocation>
        <location evidence="1">Cell membrane</location>
        <topology evidence="1">Multi-pass membrane protein</topology>
    </subcellularLocation>
</comment>
<organism evidence="8 9">
    <name type="scientific">Acidimicrobium ferrooxidans (strain DSM 10331 / JCM 15462 / NBRC 103882 / ICP)</name>
    <dbReference type="NCBI Taxonomy" id="525909"/>
    <lineage>
        <taxon>Bacteria</taxon>
        <taxon>Bacillati</taxon>
        <taxon>Actinomycetota</taxon>
        <taxon>Acidimicrobiia</taxon>
        <taxon>Acidimicrobiales</taxon>
        <taxon>Acidimicrobiaceae</taxon>
        <taxon>Acidimicrobium</taxon>
    </lineage>
</organism>
<feature type="transmembrane region" description="Helical" evidence="7">
    <location>
        <begin position="42"/>
        <end position="65"/>
    </location>
</feature>
<keyword evidence="9" id="KW-1185">Reference proteome</keyword>
<feature type="transmembrane region" description="Helical" evidence="7">
    <location>
        <begin position="165"/>
        <end position="187"/>
    </location>
</feature>
<feature type="transmembrane region" description="Helical" evidence="7">
    <location>
        <begin position="278"/>
        <end position="299"/>
    </location>
</feature>
<dbReference type="eggNOG" id="COG2814">
    <property type="taxonomic scope" value="Bacteria"/>
</dbReference>
<evidence type="ECO:0000256" key="2">
    <source>
        <dbReference type="ARBA" id="ARBA00022448"/>
    </source>
</evidence>
<evidence type="ECO:0000313" key="9">
    <source>
        <dbReference type="Proteomes" id="UP000000771"/>
    </source>
</evidence>
<evidence type="ECO:0000256" key="3">
    <source>
        <dbReference type="ARBA" id="ARBA00022475"/>
    </source>
</evidence>
<dbReference type="GO" id="GO:0022857">
    <property type="term" value="F:transmembrane transporter activity"/>
    <property type="evidence" value="ECO:0007669"/>
    <property type="project" value="InterPro"/>
</dbReference>
<dbReference type="GO" id="GO:0005886">
    <property type="term" value="C:plasma membrane"/>
    <property type="evidence" value="ECO:0007669"/>
    <property type="project" value="UniProtKB-SubCell"/>
</dbReference>